<feature type="domain" description="Aldehyde dehydrogenase" evidence="2">
    <location>
        <begin position="38"/>
        <end position="81"/>
    </location>
</feature>
<reference evidence="3 4" key="1">
    <citation type="submission" date="2018-04" db="EMBL/GenBank/DDBJ databases">
        <title>Genomic Encyclopedia of Type Strains, Phase IV (KMG-IV): sequencing the most valuable type-strain genomes for metagenomic binning, comparative biology and taxonomic classification.</title>
        <authorList>
            <person name="Goeker M."/>
        </authorList>
    </citation>
    <scope>NUCLEOTIDE SEQUENCE [LARGE SCALE GENOMIC DNA]</scope>
    <source>
        <strain evidence="3 4">DSM 10065</strain>
    </source>
</reference>
<dbReference type="InterPro" id="IPR016161">
    <property type="entry name" value="Ald_DH/histidinol_DH"/>
</dbReference>
<dbReference type="AlphaFoldDB" id="A0A2U1CRF6"/>
<evidence type="ECO:0000256" key="1">
    <source>
        <dbReference type="ARBA" id="ARBA00023002"/>
    </source>
</evidence>
<evidence type="ECO:0000259" key="2">
    <source>
        <dbReference type="Pfam" id="PF00171"/>
    </source>
</evidence>
<dbReference type="InterPro" id="IPR015590">
    <property type="entry name" value="Aldehyde_DH_dom"/>
</dbReference>
<keyword evidence="1" id="KW-0560">Oxidoreductase</keyword>
<dbReference type="GO" id="GO:0016491">
    <property type="term" value="F:oxidoreductase activity"/>
    <property type="evidence" value="ECO:0007669"/>
    <property type="project" value="UniProtKB-KW"/>
</dbReference>
<organism evidence="3 4">
    <name type="scientific">Pusillimonas noertemannii</name>
    <dbReference type="NCBI Taxonomy" id="305977"/>
    <lineage>
        <taxon>Bacteria</taxon>
        <taxon>Pseudomonadati</taxon>
        <taxon>Pseudomonadota</taxon>
        <taxon>Betaproteobacteria</taxon>
        <taxon>Burkholderiales</taxon>
        <taxon>Alcaligenaceae</taxon>
        <taxon>Pusillimonas</taxon>
    </lineage>
</organism>
<keyword evidence="4" id="KW-1185">Reference proteome</keyword>
<evidence type="ECO:0000313" key="3">
    <source>
        <dbReference type="EMBL" id="PVY68478.1"/>
    </source>
</evidence>
<dbReference type="EMBL" id="QEKO01000001">
    <property type="protein sequence ID" value="PVY68478.1"/>
    <property type="molecule type" value="Genomic_DNA"/>
</dbReference>
<protein>
    <submittedName>
        <fullName evidence="3">Aldehyde dehydrogenase family protein</fullName>
    </submittedName>
</protein>
<comment type="caution">
    <text evidence="3">The sequence shown here is derived from an EMBL/GenBank/DDBJ whole genome shotgun (WGS) entry which is preliminary data.</text>
</comment>
<name>A0A2U1CRF6_9BURK</name>
<dbReference type="RefSeq" id="WP_116517581.1">
    <property type="nucleotide sequence ID" value="NZ_JACCEX010000001.1"/>
</dbReference>
<accession>A0A2U1CRF6</accession>
<proteinExistence type="predicted"/>
<dbReference type="Pfam" id="PF00171">
    <property type="entry name" value="Aldedh"/>
    <property type="match status" value="1"/>
</dbReference>
<dbReference type="InterPro" id="IPR016162">
    <property type="entry name" value="Ald_DH_N"/>
</dbReference>
<gene>
    <name evidence="3" type="ORF">C7440_0880</name>
</gene>
<dbReference type="Gene3D" id="3.40.605.10">
    <property type="entry name" value="Aldehyde Dehydrogenase, Chain A, domain 1"/>
    <property type="match status" value="1"/>
</dbReference>
<dbReference type="Proteomes" id="UP000246145">
    <property type="component" value="Unassembled WGS sequence"/>
</dbReference>
<evidence type="ECO:0000313" key="4">
    <source>
        <dbReference type="Proteomes" id="UP000246145"/>
    </source>
</evidence>
<sequence length="98" mass="11238">MTKADLRERYAAMSLDDTLPSRRQLYYGGGWHEGEQGEAAHAGFSVWKNVPPFERGRTLREAARILRENALELAMIKEESLEELLEHTRLKNVNINLA</sequence>
<dbReference type="SUPFAM" id="SSF53720">
    <property type="entry name" value="ALDH-like"/>
    <property type="match status" value="1"/>
</dbReference>